<reference evidence="10" key="1">
    <citation type="submission" date="2022-06" db="EMBL/GenBank/DDBJ databases">
        <title>Physiological and biochemical characterization and genomic elucidation of a strain of the genus Ensifer adhaerens M8 that combines arsenic oxidation and chromium reduction.</title>
        <authorList>
            <person name="Li X."/>
            <person name="Yu c."/>
        </authorList>
    </citation>
    <scope>NUCLEOTIDE SEQUENCE</scope>
    <source>
        <strain evidence="10">M8</strain>
        <plasmid evidence="10">pA</plasmid>
    </source>
</reference>
<feature type="domain" description="Histidine kinase/HSP90-like ATPase" evidence="9">
    <location>
        <begin position="390"/>
        <end position="486"/>
    </location>
</feature>
<evidence type="ECO:0000313" key="11">
    <source>
        <dbReference type="Proteomes" id="UP001055460"/>
    </source>
</evidence>
<protein>
    <recommendedName>
        <fullName evidence="2">histidine kinase</fullName>
        <ecNumber evidence="2">2.7.13.3</ecNumber>
    </recommendedName>
</protein>
<dbReference type="PANTHER" id="PTHR24421">
    <property type="entry name" value="NITRATE/NITRITE SENSOR PROTEIN NARX-RELATED"/>
    <property type="match status" value="1"/>
</dbReference>
<feature type="transmembrane region" description="Helical" evidence="8">
    <location>
        <begin position="43"/>
        <end position="62"/>
    </location>
</feature>
<evidence type="ECO:0000256" key="2">
    <source>
        <dbReference type="ARBA" id="ARBA00012438"/>
    </source>
</evidence>
<dbReference type="Gene3D" id="3.30.565.10">
    <property type="entry name" value="Histidine kinase-like ATPase, C-terminal domain"/>
    <property type="match status" value="1"/>
</dbReference>
<dbReference type="Pfam" id="PF02518">
    <property type="entry name" value="HATPase_c"/>
    <property type="match status" value="1"/>
</dbReference>
<dbReference type="PANTHER" id="PTHR24421:SF10">
    <property type="entry name" value="NITRATE_NITRITE SENSOR PROTEIN NARQ"/>
    <property type="match status" value="1"/>
</dbReference>
<dbReference type="SMART" id="SM00387">
    <property type="entry name" value="HATPase_c"/>
    <property type="match status" value="1"/>
</dbReference>
<gene>
    <name evidence="10" type="ORF">NE863_22865</name>
</gene>
<organism evidence="10 11">
    <name type="scientific">Ensifer adhaerens</name>
    <name type="common">Sinorhizobium morelense</name>
    <dbReference type="NCBI Taxonomy" id="106592"/>
    <lineage>
        <taxon>Bacteria</taxon>
        <taxon>Pseudomonadati</taxon>
        <taxon>Pseudomonadota</taxon>
        <taxon>Alphaproteobacteria</taxon>
        <taxon>Hyphomicrobiales</taxon>
        <taxon>Rhizobiaceae</taxon>
        <taxon>Sinorhizobium/Ensifer group</taxon>
        <taxon>Ensifer</taxon>
    </lineage>
</organism>
<dbReference type="EMBL" id="CP098808">
    <property type="protein sequence ID" value="USJ26783.1"/>
    <property type="molecule type" value="Genomic_DNA"/>
</dbReference>
<sequence>MTEHSGGISHEFAAPAEPALVGRRRLLLPIRQWFGRQTLSMQFLLACGALIFLVAAVSGYLISREVSHNAAVDRAAATALFMQSILEPAGNEIAQSGQLSAERRLRLDKLFAEPQFKDRFPYFELWLPDGSVAYSTSKELIGRRFNPPPGLLRALKGDVAAEYADLTASEHTLRSLSTRYLEIYSPLRRSDTGEVVAVAEIHEDTDTLHWEIFEVRLIGWTVVAGASTLIMLGLLAIVHRGSATIERQRLRLEQRAEEAERVSEEIRVLRDRARLASLRMTDSNERLTRGIGADLHDGPAQLIGFAILQTEPVRVARSRSEREEALEVICGTLGEALKEIRLIARSLLLPDIEHLDLDQVIGRAAKLHEARTGTQVAIKGSGSKLPLPPVIKTCIYRFVQEGLNNAHRHANGRGQAIRCRIDGTVLNLSVRDNGGPSAKSSSSDKPDGSGLGIHGLQQRVESLGGTLKFVHRRDGAELQMTLDLGGGMLDG</sequence>
<name>A0A9Q9DCK1_ENSAD</name>
<evidence type="ECO:0000256" key="4">
    <source>
        <dbReference type="ARBA" id="ARBA00022777"/>
    </source>
</evidence>
<evidence type="ECO:0000259" key="9">
    <source>
        <dbReference type="SMART" id="SM00387"/>
    </source>
</evidence>
<evidence type="ECO:0000256" key="7">
    <source>
        <dbReference type="SAM" id="MobiDB-lite"/>
    </source>
</evidence>
<keyword evidence="5" id="KW-0902">Two-component regulatory system</keyword>
<dbReference type="InterPro" id="IPR036890">
    <property type="entry name" value="HATPase_C_sf"/>
</dbReference>
<keyword evidence="8" id="KW-1133">Transmembrane helix</keyword>
<geneLocation type="plasmid" evidence="10 11">
    <name>pA</name>
</geneLocation>
<dbReference type="SUPFAM" id="SSF55874">
    <property type="entry name" value="ATPase domain of HSP90 chaperone/DNA topoisomerase II/histidine kinase"/>
    <property type="match status" value="1"/>
</dbReference>
<feature type="region of interest" description="Disordered" evidence="7">
    <location>
        <begin position="430"/>
        <end position="453"/>
    </location>
</feature>
<keyword evidence="3" id="KW-0808">Transferase</keyword>
<dbReference type="AlphaFoldDB" id="A0A9Q9DCK1"/>
<feature type="coiled-coil region" evidence="6">
    <location>
        <begin position="242"/>
        <end position="272"/>
    </location>
</feature>
<dbReference type="RefSeq" id="WP_180316545.1">
    <property type="nucleotide sequence ID" value="NZ_CP098808.1"/>
</dbReference>
<keyword evidence="4 10" id="KW-0418">Kinase</keyword>
<keyword evidence="10" id="KW-0614">Plasmid</keyword>
<evidence type="ECO:0000256" key="8">
    <source>
        <dbReference type="SAM" id="Phobius"/>
    </source>
</evidence>
<evidence type="ECO:0000256" key="1">
    <source>
        <dbReference type="ARBA" id="ARBA00000085"/>
    </source>
</evidence>
<dbReference type="Proteomes" id="UP001055460">
    <property type="component" value="Plasmid pA"/>
</dbReference>
<dbReference type="EC" id="2.7.13.3" evidence="2"/>
<evidence type="ECO:0000313" key="10">
    <source>
        <dbReference type="EMBL" id="USJ26783.1"/>
    </source>
</evidence>
<dbReference type="InterPro" id="IPR050482">
    <property type="entry name" value="Sensor_HK_TwoCompSys"/>
</dbReference>
<evidence type="ECO:0000256" key="5">
    <source>
        <dbReference type="ARBA" id="ARBA00023012"/>
    </source>
</evidence>
<dbReference type="CDD" id="cd16917">
    <property type="entry name" value="HATPase_UhpB-NarQ-NarX-like"/>
    <property type="match status" value="1"/>
</dbReference>
<dbReference type="InterPro" id="IPR003594">
    <property type="entry name" value="HATPase_dom"/>
</dbReference>
<comment type="catalytic activity">
    <reaction evidence="1">
        <text>ATP + protein L-histidine = ADP + protein N-phospho-L-histidine.</text>
        <dbReference type="EC" id="2.7.13.3"/>
    </reaction>
</comment>
<accession>A0A9Q9DCK1</accession>
<evidence type="ECO:0000256" key="6">
    <source>
        <dbReference type="SAM" id="Coils"/>
    </source>
</evidence>
<keyword evidence="8" id="KW-0472">Membrane</keyword>
<dbReference type="GO" id="GO:0004673">
    <property type="term" value="F:protein histidine kinase activity"/>
    <property type="evidence" value="ECO:0007669"/>
    <property type="project" value="UniProtKB-EC"/>
</dbReference>
<dbReference type="GO" id="GO:0000160">
    <property type="term" value="P:phosphorelay signal transduction system"/>
    <property type="evidence" value="ECO:0007669"/>
    <property type="project" value="UniProtKB-KW"/>
</dbReference>
<keyword evidence="6" id="KW-0175">Coiled coil</keyword>
<evidence type="ECO:0000256" key="3">
    <source>
        <dbReference type="ARBA" id="ARBA00022679"/>
    </source>
</evidence>
<proteinExistence type="predicted"/>
<keyword evidence="8" id="KW-0812">Transmembrane</keyword>
<feature type="transmembrane region" description="Helical" evidence="8">
    <location>
        <begin position="217"/>
        <end position="238"/>
    </location>
</feature>